<keyword evidence="3" id="KW-1185">Reference proteome</keyword>
<keyword evidence="1" id="KW-1133">Transmembrane helix</keyword>
<evidence type="ECO:0008006" key="4">
    <source>
        <dbReference type="Google" id="ProtNLM"/>
    </source>
</evidence>
<protein>
    <recommendedName>
        <fullName evidence="4">Transmembrane protein</fullName>
    </recommendedName>
</protein>
<reference evidence="2" key="2">
    <citation type="journal article" date="2021" name="Syst. Appl. Microbiol.">
        <title>Roseomonas hellenica sp. nov., isolated from roots of wild-growing Alkanna tinctoria.</title>
        <authorList>
            <person name="Rat A."/>
            <person name="Naranjo H.D."/>
            <person name="Lebbe L."/>
            <person name="Cnockaert M."/>
            <person name="Krigas N."/>
            <person name="Grigoriadou K."/>
            <person name="Maloupa E."/>
            <person name="Willems A."/>
        </authorList>
    </citation>
    <scope>NUCLEOTIDE SEQUENCE</scope>
    <source>
        <strain evidence="2">LMG 28251</strain>
    </source>
</reference>
<evidence type="ECO:0000313" key="3">
    <source>
        <dbReference type="Proteomes" id="UP001196068"/>
    </source>
</evidence>
<feature type="transmembrane region" description="Helical" evidence="1">
    <location>
        <begin position="74"/>
        <end position="95"/>
    </location>
</feature>
<keyword evidence="1" id="KW-0812">Transmembrane</keyword>
<dbReference type="RefSeq" id="WP_211876307.1">
    <property type="nucleotide sequence ID" value="NZ_JAAEDH010000035.1"/>
</dbReference>
<proteinExistence type="predicted"/>
<feature type="transmembrane region" description="Helical" evidence="1">
    <location>
        <begin position="49"/>
        <end position="68"/>
    </location>
</feature>
<feature type="transmembrane region" description="Helical" evidence="1">
    <location>
        <begin position="121"/>
        <end position="141"/>
    </location>
</feature>
<keyword evidence="1" id="KW-0472">Membrane</keyword>
<accession>A0AAF1KND5</accession>
<evidence type="ECO:0000256" key="1">
    <source>
        <dbReference type="SAM" id="Phobius"/>
    </source>
</evidence>
<reference evidence="2" key="1">
    <citation type="submission" date="2020-01" db="EMBL/GenBank/DDBJ databases">
        <authorList>
            <person name="Rat A."/>
        </authorList>
    </citation>
    <scope>NUCLEOTIDE SEQUENCE</scope>
    <source>
        <strain evidence="2">LMG 28251</strain>
    </source>
</reference>
<name>A0AAF1KND5_9PROT</name>
<dbReference type="Proteomes" id="UP001196068">
    <property type="component" value="Unassembled WGS sequence"/>
</dbReference>
<comment type="caution">
    <text evidence="2">The sequence shown here is derived from an EMBL/GenBank/DDBJ whole genome shotgun (WGS) entry which is preliminary data.</text>
</comment>
<gene>
    <name evidence="2" type="ORF">GXW79_20385</name>
</gene>
<sequence>MRSAFAARLLVSAPIAAGAMALRLTHQNNAAAAAGLALVAVALLPSRRLVVLVPVALGAAALALMLMRPGVAEWMLASLPFVGDTLLAAHFGLTLRPGREALIARYMRAELGAVPPECRRYAWRLTAMWAVLLAGLALVHLAALSGAWPGIGASAALHAVLIPLLFLAEHPFRARVFPALPASPLRTLRSMLRASHAG</sequence>
<dbReference type="EMBL" id="JAAEDH010000035">
    <property type="protein sequence ID" value="MBR0657446.1"/>
    <property type="molecule type" value="Genomic_DNA"/>
</dbReference>
<organism evidence="2 3">
    <name type="scientific">Plastoroseomonas arctica</name>
    <dbReference type="NCBI Taxonomy" id="1509237"/>
    <lineage>
        <taxon>Bacteria</taxon>
        <taxon>Pseudomonadati</taxon>
        <taxon>Pseudomonadota</taxon>
        <taxon>Alphaproteobacteria</taxon>
        <taxon>Acetobacterales</taxon>
        <taxon>Acetobacteraceae</taxon>
        <taxon>Plastoroseomonas</taxon>
    </lineage>
</organism>
<dbReference type="AlphaFoldDB" id="A0AAF1KND5"/>
<evidence type="ECO:0000313" key="2">
    <source>
        <dbReference type="EMBL" id="MBR0657446.1"/>
    </source>
</evidence>